<sequence>MLDKAQVYQLVRNRIWILQYRKSKFNQPVLLTLIGNKELSDEIFFCIIFHENGRLEVPTTVGFVPAEYGSWDFDEKTQEILFISKDGQFQTVASLPESLPYGDKLVAMQIKTPLPNDARIRMFVNDPHLDHFAITKRSVENHQTYFIPRENFEYSLFGKLRWLGFNVKIIDHGEKLLNFFNEIYEYLIRHPQIEDIVISSNNVSETIFTAERTLAFRKEHNQAAFDYLSGKRTAIIEFLVMVLSENNLRLFNDNVQHDDVTMLQNLLTTKFEDRYKLIDIPNFN</sequence>
<dbReference type="EMBL" id="AEEG01000004">
    <property type="protein sequence ID" value="EFL95333.1"/>
    <property type="molecule type" value="Genomic_DNA"/>
</dbReference>
<accession>E0NGM3</accession>
<gene>
    <name evidence="1" type="ORF">HMPREF0623_1070</name>
</gene>
<dbReference type="HOGENOM" id="CLU_1033848_0_0_9"/>
<evidence type="ECO:0000313" key="1">
    <source>
        <dbReference type="EMBL" id="EFL95333.1"/>
    </source>
</evidence>
<comment type="caution">
    <text evidence="1">The sequence shown here is derived from an EMBL/GenBank/DDBJ whole genome shotgun (WGS) entry which is preliminary data.</text>
</comment>
<reference evidence="1" key="1">
    <citation type="submission" date="2010-07" db="EMBL/GenBank/DDBJ databases">
        <authorList>
            <person name="Muzny D."/>
            <person name="Qin X."/>
            <person name="Deng J."/>
            <person name="Jiang H."/>
            <person name="Liu Y."/>
            <person name="Qu J."/>
            <person name="Song X.-Z."/>
            <person name="Zhang L."/>
            <person name="Thornton R."/>
            <person name="Coyle M."/>
            <person name="Francisco L."/>
            <person name="Jackson L."/>
            <person name="Javaid M."/>
            <person name="Korchina V."/>
            <person name="Kovar C."/>
            <person name="Mata R."/>
            <person name="Mathew T."/>
            <person name="Ngo R."/>
            <person name="Nguyen L."/>
            <person name="Nguyen N."/>
            <person name="Okwuonu G."/>
            <person name="Ongeri F."/>
            <person name="Pham C."/>
            <person name="Simmons D."/>
            <person name="Wilczek-Boney K."/>
            <person name="Hale W."/>
            <person name="Jakkamsetti A."/>
            <person name="Pham P."/>
            <person name="Ruth R."/>
            <person name="San Lucas F."/>
            <person name="Warren J."/>
            <person name="Zhang J."/>
            <person name="Zhao Z."/>
            <person name="Zhou C."/>
            <person name="Zhu D."/>
            <person name="Lee S."/>
            <person name="Bess C."/>
            <person name="Blankenburg K."/>
            <person name="Forbes L."/>
            <person name="Fu Q."/>
            <person name="Gubbala S."/>
            <person name="Hirani K."/>
            <person name="Jayaseelan J.C."/>
            <person name="Lara F."/>
            <person name="Munidasa M."/>
            <person name="Palculict T."/>
            <person name="Patil S."/>
            <person name="Pu L.-L."/>
            <person name="Saada N."/>
            <person name="Tang L."/>
            <person name="Weissenberger G."/>
            <person name="Zhu Y."/>
            <person name="Hemphill L."/>
            <person name="Shang Y."/>
            <person name="Youmans B."/>
            <person name="Ayvaz T."/>
            <person name="Ross M."/>
            <person name="Santibanez J."/>
            <person name="Aqrawi P."/>
            <person name="Gross S."/>
            <person name="Joshi V."/>
            <person name="Fowler G."/>
            <person name="Nazareth L."/>
            <person name="Reid J."/>
            <person name="Worley K."/>
            <person name="Petrosino J."/>
            <person name="Highlander S."/>
            <person name="Gibbs R."/>
        </authorList>
    </citation>
    <scope>NUCLEOTIDE SEQUENCE [LARGE SCALE GENOMIC DNA]</scope>
    <source>
        <strain evidence="1">DSM 20284</strain>
    </source>
</reference>
<dbReference type="AlphaFoldDB" id="E0NGM3"/>
<proteinExistence type="predicted"/>
<dbReference type="RefSeq" id="WP_004166212.1">
    <property type="nucleotide sequence ID" value="NZ_GL397067.1"/>
</dbReference>
<keyword evidence="2" id="KW-1185">Reference proteome</keyword>
<evidence type="ECO:0000313" key="2">
    <source>
        <dbReference type="Proteomes" id="UP000004470"/>
    </source>
</evidence>
<protein>
    <submittedName>
        <fullName evidence="1">Uncharacterized protein</fullName>
    </submittedName>
</protein>
<name>E0NGM3_PEDAC</name>
<organism evidence="1 2">
    <name type="scientific">Pediococcus acidilactici DSM 20284</name>
    <dbReference type="NCBI Taxonomy" id="862514"/>
    <lineage>
        <taxon>Bacteria</taxon>
        <taxon>Bacillati</taxon>
        <taxon>Bacillota</taxon>
        <taxon>Bacilli</taxon>
        <taxon>Lactobacillales</taxon>
        <taxon>Lactobacillaceae</taxon>
        <taxon>Pediococcus</taxon>
        <taxon>Pediococcus acidilactici group</taxon>
    </lineage>
</organism>
<dbReference type="Proteomes" id="UP000004470">
    <property type="component" value="Unassembled WGS sequence"/>
</dbReference>